<dbReference type="PANTHER" id="PTHR33164:SF105">
    <property type="entry name" value="TRANSCRIPTIONAL REPRESSOR PROTEIN-RELATED"/>
    <property type="match status" value="1"/>
</dbReference>
<dbReference type="PROSITE" id="PS50995">
    <property type="entry name" value="HTH_MARR_2"/>
    <property type="match status" value="1"/>
</dbReference>
<dbReference type="GO" id="GO:0003700">
    <property type="term" value="F:DNA-binding transcription factor activity"/>
    <property type="evidence" value="ECO:0007669"/>
    <property type="project" value="InterPro"/>
</dbReference>
<dbReference type="AlphaFoldDB" id="A0A071MKF2"/>
<sequence length="142" mass="15916">MNDTSIAQACHCLALRQAARFVTQLYERHLAPVGVTPAQFSIMANLTRRPGLLMSELAETLVMDRTTLLRGLKPLQRDGFVMTTASEHDARAHVLHLTKLGERTFARARVAWQAAQDEYEAQVGRDRANALRDELFGLTAER</sequence>
<dbReference type="GO" id="GO:0006950">
    <property type="term" value="P:response to stress"/>
    <property type="evidence" value="ECO:0007669"/>
    <property type="project" value="TreeGrafter"/>
</dbReference>
<dbReference type="SMART" id="SM00347">
    <property type="entry name" value="HTH_MARR"/>
    <property type="match status" value="1"/>
</dbReference>
<dbReference type="Gene3D" id="1.10.10.10">
    <property type="entry name" value="Winged helix-like DNA-binding domain superfamily/Winged helix DNA-binding domain"/>
    <property type="match status" value="1"/>
</dbReference>
<dbReference type="InterPro" id="IPR036388">
    <property type="entry name" value="WH-like_DNA-bd_sf"/>
</dbReference>
<dbReference type="EMBL" id="JJOA01000001">
    <property type="protein sequence ID" value="KEA61299.1"/>
    <property type="molecule type" value="Genomic_DNA"/>
</dbReference>
<protein>
    <submittedName>
        <fullName evidence="2">MarR family transcriptional regulator</fullName>
    </submittedName>
</protein>
<dbReference type="InterPro" id="IPR000835">
    <property type="entry name" value="HTH_MarR-typ"/>
</dbReference>
<dbReference type="Pfam" id="PF12802">
    <property type="entry name" value="MarR_2"/>
    <property type="match status" value="1"/>
</dbReference>
<dbReference type="PANTHER" id="PTHR33164">
    <property type="entry name" value="TRANSCRIPTIONAL REGULATOR, MARR FAMILY"/>
    <property type="match status" value="1"/>
</dbReference>
<feature type="domain" description="HTH marR-type" evidence="1">
    <location>
        <begin position="8"/>
        <end position="140"/>
    </location>
</feature>
<comment type="caution">
    <text evidence="2">The sequence shown here is derived from an EMBL/GenBank/DDBJ whole genome shotgun (WGS) entry which is preliminary data.</text>
</comment>
<evidence type="ECO:0000313" key="2">
    <source>
        <dbReference type="EMBL" id="KEA61299.1"/>
    </source>
</evidence>
<reference evidence="2" key="1">
    <citation type="submission" date="2014-04" db="EMBL/GenBank/DDBJ databases">
        <title>In planta biocontrol of soil-borne Fusarium wilt of banana through a plant endophytic bacterium, Burkholderia cenocepacia 869T2.</title>
        <authorList>
            <person name="Ho Y.-N."/>
            <person name="Chiang H.-M."/>
            <person name="Chao C.-P."/>
            <person name="Su C.-C."/>
            <person name="Hsu H.-F."/>
            <person name="Guo C.-T."/>
            <person name="Hsieh J.-L."/>
            <person name="Huang C.-C."/>
        </authorList>
    </citation>
    <scope>NUCLEOTIDE SEQUENCE [LARGE SCALE GENOMIC DNA]</scope>
    <source>
        <strain evidence="2">869T2</strain>
    </source>
</reference>
<dbReference type="InterPro" id="IPR036390">
    <property type="entry name" value="WH_DNA-bd_sf"/>
</dbReference>
<dbReference type="InterPro" id="IPR039422">
    <property type="entry name" value="MarR/SlyA-like"/>
</dbReference>
<dbReference type="OrthoDB" id="119252at2"/>
<accession>A0A071MKF2</accession>
<evidence type="ECO:0000259" key="1">
    <source>
        <dbReference type="PROSITE" id="PS50995"/>
    </source>
</evidence>
<gene>
    <name evidence="2" type="ORF">DT99_00500</name>
</gene>
<organism evidence="2">
    <name type="scientific">Burkholderia cenocepacia</name>
    <dbReference type="NCBI Taxonomy" id="95486"/>
    <lineage>
        <taxon>Bacteria</taxon>
        <taxon>Pseudomonadati</taxon>
        <taxon>Pseudomonadota</taxon>
        <taxon>Betaproteobacteria</taxon>
        <taxon>Burkholderiales</taxon>
        <taxon>Burkholderiaceae</taxon>
        <taxon>Burkholderia</taxon>
        <taxon>Burkholderia cepacia complex</taxon>
    </lineage>
</organism>
<dbReference type="SUPFAM" id="SSF46785">
    <property type="entry name" value="Winged helix' DNA-binding domain"/>
    <property type="match status" value="1"/>
</dbReference>
<proteinExistence type="predicted"/>
<name>A0A071MKF2_9BURK</name>